<evidence type="ECO:0000256" key="4">
    <source>
        <dbReference type="ARBA" id="ARBA00023002"/>
    </source>
</evidence>
<feature type="domain" description="MsrB" evidence="8">
    <location>
        <begin position="68"/>
        <end position="190"/>
    </location>
</feature>
<comment type="similarity">
    <text evidence="1 6">Belongs to the MsrB Met sulfoxide reductase family.</text>
</comment>
<evidence type="ECO:0000256" key="6">
    <source>
        <dbReference type="HAMAP-Rule" id="MF_01400"/>
    </source>
</evidence>
<dbReference type="InterPro" id="IPR011057">
    <property type="entry name" value="Mss4-like_sf"/>
</dbReference>
<dbReference type="STRING" id="1077936.SAMN05421545_0154"/>
<evidence type="ECO:0000259" key="8">
    <source>
        <dbReference type="PROSITE" id="PS51790"/>
    </source>
</evidence>
<evidence type="ECO:0000256" key="7">
    <source>
        <dbReference type="SAM" id="SignalP"/>
    </source>
</evidence>
<keyword evidence="3 6" id="KW-0862">Zinc</keyword>
<proteinExistence type="inferred from homology"/>
<dbReference type="NCBIfam" id="TIGR00357">
    <property type="entry name" value="peptide-methionine (R)-S-oxide reductase MsrB"/>
    <property type="match status" value="1"/>
</dbReference>
<evidence type="ECO:0000313" key="10">
    <source>
        <dbReference type="Proteomes" id="UP000185924"/>
    </source>
</evidence>
<dbReference type="GO" id="GO:0030091">
    <property type="term" value="P:protein repair"/>
    <property type="evidence" value="ECO:0007669"/>
    <property type="project" value="InterPro"/>
</dbReference>
<comment type="cofactor">
    <cofactor evidence="6">
        <name>Zn(2+)</name>
        <dbReference type="ChEBI" id="CHEBI:29105"/>
    </cofactor>
    <text evidence="6">Binds 1 zinc ion per subunit. The zinc ion is important for the structural integrity of the protein.</text>
</comment>
<dbReference type="InterPro" id="IPR002579">
    <property type="entry name" value="Met_Sox_Rdtase_MsrB_dom"/>
</dbReference>
<feature type="binding site" evidence="6">
    <location>
        <position position="159"/>
    </location>
    <ligand>
        <name>Zn(2+)</name>
        <dbReference type="ChEBI" id="CHEBI:29105"/>
    </ligand>
</feature>
<dbReference type="PROSITE" id="PS51790">
    <property type="entry name" value="MSRB"/>
    <property type="match status" value="1"/>
</dbReference>
<feature type="active site" description="Nucleophile" evidence="6">
    <location>
        <position position="179"/>
    </location>
</feature>
<sequence length="191" mass="21227">MLLYFVNNCMKMFYIYTLLLLLSLPACGQQDQPITDSEAIVAGSGDVSATQNDNSKKSKQTYEINKTEAEWKKQLTPAQYYVLRQKGTERAFSGKYNDHKEKGVYTCAACGNEVFTSDTKFDSGTGWPSFFRPISSKNVREVADRSMGMVRTEVVCGRCGGHLGHVFDDGPKPTGLRYCLNSVALGFIKAE</sequence>
<dbReference type="EMBL" id="FTNM01000001">
    <property type="protein sequence ID" value="SIQ49111.1"/>
    <property type="molecule type" value="Genomic_DNA"/>
</dbReference>
<evidence type="ECO:0000256" key="1">
    <source>
        <dbReference type="ARBA" id="ARBA00007174"/>
    </source>
</evidence>
<dbReference type="Pfam" id="PF01641">
    <property type="entry name" value="SelR"/>
    <property type="match status" value="1"/>
</dbReference>
<feature type="chain" id="PRO_5013134072" description="Peptide methionine sulfoxide reductase MsrB" evidence="7">
    <location>
        <begin position="29"/>
        <end position="191"/>
    </location>
</feature>
<evidence type="ECO:0000256" key="5">
    <source>
        <dbReference type="ARBA" id="ARBA00048488"/>
    </source>
</evidence>
<dbReference type="InterPro" id="IPR028427">
    <property type="entry name" value="Met_Sox_Rdtase_MsrB"/>
</dbReference>
<protein>
    <recommendedName>
        <fullName evidence="6">Peptide methionine sulfoxide reductase MsrB</fullName>
        <ecNumber evidence="6">1.8.4.12</ecNumber>
    </recommendedName>
    <alternativeName>
        <fullName evidence="6">Peptide-methionine (R)-S-oxide reductase</fullName>
    </alternativeName>
</protein>
<organism evidence="9 10">
    <name type="scientific">Pontibacter lucknowensis</name>
    <dbReference type="NCBI Taxonomy" id="1077936"/>
    <lineage>
        <taxon>Bacteria</taxon>
        <taxon>Pseudomonadati</taxon>
        <taxon>Bacteroidota</taxon>
        <taxon>Cytophagia</taxon>
        <taxon>Cytophagales</taxon>
        <taxon>Hymenobacteraceae</taxon>
        <taxon>Pontibacter</taxon>
    </lineage>
</organism>
<feature type="binding site" evidence="6">
    <location>
        <position position="156"/>
    </location>
    <ligand>
        <name>Zn(2+)</name>
        <dbReference type="ChEBI" id="CHEBI:29105"/>
    </ligand>
</feature>
<keyword evidence="4 6" id="KW-0560">Oxidoreductase</keyword>
<dbReference type="GO" id="GO:0006979">
    <property type="term" value="P:response to oxidative stress"/>
    <property type="evidence" value="ECO:0007669"/>
    <property type="project" value="InterPro"/>
</dbReference>
<dbReference type="PANTHER" id="PTHR10173">
    <property type="entry name" value="METHIONINE SULFOXIDE REDUCTASE"/>
    <property type="match status" value="1"/>
</dbReference>
<feature type="binding site" evidence="6">
    <location>
        <position position="110"/>
    </location>
    <ligand>
        <name>Zn(2+)</name>
        <dbReference type="ChEBI" id="CHEBI:29105"/>
    </ligand>
</feature>
<dbReference type="GO" id="GO:0008270">
    <property type="term" value="F:zinc ion binding"/>
    <property type="evidence" value="ECO:0007669"/>
    <property type="project" value="UniProtKB-UniRule"/>
</dbReference>
<dbReference type="AlphaFoldDB" id="A0A1N6T6Y3"/>
<dbReference type="FunFam" id="2.170.150.20:FF:000001">
    <property type="entry name" value="Peptide methionine sulfoxide reductase MsrB"/>
    <property type="match status" value="1"/>
</dbReference>
<reference evidence="10" key="1">
    <citation type="submission" date="2017-01" db="EMBL/GenBank/DDBJ databases">
        <authorList>
            <person name="Varghese N."/>
            <person name="Submissions S."/>
        </authorList>
    </citation>
    <scope>NUCLEOTIDE SEQUENCE [LARGE SCALE GENOMIC DNA]</scope>
    <source>
        <strain evidence="10">DM9</strain>
    </source>
</reference>
<feature type="binding site" evidence="6">
    <location>
        <position position="107"/>
    </location>
    <ligand>
        <name>Zn(2+)</name>
        <dbReference type="ChEBI" id="CHEBI:29105"/>
    </ligand>
</feature>
<dbReference type="EC" id="1.8.4.12" evidence="6"/>
<dbReference type="Proteomes" id="UP000185924">
    <property type="component" value="Unassembled WGS sequence"/>
</dbReference>
<dbReference type="Gene3D" id="2.170.150.20">
    <property type="entry name" value="Peptide methionine sulfoxide reductase"/>
    <property type="match status" value="1"/>
</dbReference>
<keyword evidence="7" id="KW-0732">Signal</keyword>
<evidence type="ECO:0000256" key="2">
    <source>
        <dbReference type="ARBA" id="ARBA00022723"/>
    </source>
</evidence>
<accession>A0A1N6T6Y3</accession>
<feature type="signal peptide" evidence="7">
    <location>
        <begin position="1"/>
        <end position="28"/>
    </location>
</feature>
<dbReference type="HAMAP" id="MF_01400">
    <property type="entry name" value="MsrB"/>
    <property type="match status" value="1"/>
</dbReference>
<evidence type="ECO:0000313" key="9">
    <source>
        <dbReference type="EMBL" id="SIQ49111.1"/>
    </source>
</evidence>
<keyword evidence="2 6" id="KW-0479">Metal-binding</keyword>
<gene>
    <name evidence="6" type="primary">msrB</name>
    <name evidence="9" type="ORF">SAMN05421545_0154</name>
</gene>
<dbReference type="PANTHER" id="PTHR10173:SF52">
    <property type="entry name" value="METHIONINE-R-SULFOXIDE REDUCTASE B1"/>
    <property type="match status" value="1"/>
</dbReference>
<name>A0A1N6T6Y3_9BACT</name>
<evidence type="ECO:0000256" key="3">
    <source>
        <dbReference type="ARBA" id="ARBA00022833"/>
    </source>
</evidence>
<keyword evidence="10" id="KW-1185">Reference proteome</keyword>
<dbReference type="GO" id="GO:0033743">
    <property type="term" value="F:peptide-methionine (R)-S-oxide reductase activity"/>
    <property type="evidence" value="ECO:0007669"/>
    <property type="project" value="UniProtKB-UniRule"/>
</dbReference>
<dbReference type="GO" id="GO:0005737">
    <property type="term" value="C:cytoplasm"/>
    <property type="evidence" value="ECO:0007669"/>
    <property type="project" value="TreeGrafter"/>
</dbReference>
<dbReference type="SUPFAM" id="SSF51316">
    <property type="entry name" value="Mss4-like"/>
    <property type="match status" value="1"/>
</dbReference>
<comment type="catalytic activity">
    <reaction evidence="5 6">
        <text>L-methionyl-[protein] + [thioredoxin]-disulfide + H2O = L-methionyl-(R)-S-oxide-[protein] + [thioredoxin]-dithiol</text>
        <dbReference type="Rhea" id="RHEA:24164"/>
        <dbReference type="Rhea" id="RHEA-COMP:10698"/>
        <dbReference type="Rhea" id="RHEA-COMP:10700"/>
        <dbReference type="Rhea" id="RHEA-COMP:12313"/>
        <dbReference type="Rhea" id="RHEA-COMP:12314"/>
        <dbReference type="ChEBI" id="CHEBI:15377"/>
        <dbReference type="ChEBI" id="CHEBI:16044"/>
        <dbReference type="ChEBI" id="CHEBI:29950"/>
        <dbReference type="ChEBI" id="CHEBI:45764"/>
        <dbReference type="ChEBI" id="CHEBI:50058"/>
        <dbReference type="EC" id="1.8.4.12"/>
    </reaction>
</comment>